<evidence type="ECO:0000259" key="1">
    <source>
        <dbReference type="PROSITE" id="PS50011"/>
    </source>
</evidence>
<dbReference type="Pfam" id="PF07714">
    <property type="entry name" value="PK_Tyr_Ser-Thr"/>
    <property type="match status" value="1"/>
</dbReference>
<dbReference type="CDD" id="cd21037">
    <property type="entry name" value="MLKL_NTD"/>
    <property type="match status" value="1"/>
</dbReference>
<dbReference type="PANTHER" id="PTHR23257:SF958">
    <property type="entry name" value="SERINE_THREONINE-PROTEIN KINASE WNK4"/>
    <property type="match status" value="1"/>
</dbReference>
<evidence type="ECO:0000313" key="2">
    <source>
        <dbReference type="EMBL" id="KIJ10305.1"/>
    </source>
</evidence>
<proteinExistence type="predicted"/>
<dbReference type="InterPro" id="IPR001245">
    <property type="entry name" value="Ser-Thr/Tyr_kinase_cat_dom"/>
</dbReference>
<protein>
    <recommendedName>
        <fullName evidence="1">Protein kinase domain-containing protein</fullName>
    </recommendedName>
</protein>
<dbReference type="SUPFAM" id="SSF56112">
    <property type="entry name" value="Protein kinase-like (PK-like)"/>
    <property type="match status" value="1"/>
</dbReference>
<dbReference type="GO" id="GO:0007165">
    <property type="term" value="P:signal transduction"/>
    <property type="evidence" value="ECO:0007669"/>
    <property type="project" value="TreeGrafter"/>
</dbReference>
<evidence type="ECO:0000313" key="3">
    <source>
        <dbReference type="Proteomes" id="UP000053647"/>
    </source>
</evidence>
<dbReference type="InterPro" id="IPR000719">
    <property type="entry name" value="Prot_kinase_dom"/>
</dbReference>
<keyword evidence="3" id="KW-1185">Reference proteome</keyword>
<dbReference type="InterPro" id="IPR050167">
    <property type="entry name" value="Ser_Thr_protein_kinase"/>
</dbReference>
<dbReference type="GO" id="GO:0005737">
    <property type="term" value="C:cytoplasm"/>
    <property type="evidence" value="ECO:0007669"/>
    <property type="project" value="TreeGrafter"/>
</dbReference>
<dbReference type="Proteomes" id="UP000053647">
    <property type="component" value="Unassembled WGS sequence"/>
</dbReference>
<dbReference type="Gene3D" id="1.10.510.10">
    <property type="entry name" value="Transferase(Phosphotransferase) domain 1"/>
    <property type="match status" value="1"/>
</dbReference>
<reference evidence="2 3" key="1">
    <citation type="submission" date="2014-06" db="EMBL/GenBank/DDBJ databases">
        <authorList>
            <consortium name="DOE Joint Genome Institute"/>
            <person name="Kuo A."/>
            <person name="Kohler A."/>
            <person name="Nagy L.G."/>
            <person name="Floudas D."/>
            <person name="Copeland A."/>
            <person name="Barry K.W."/>
            <person name="Cichocki N."/>
            <person name="Veneault-Fourrey C."/>
            <person name="LaButti K."/>
            <person name="Lindquist E.A."/>
            <person name="Lipzen A."/>
            <person name="Lundell T."/>
            <person name="Morin E."/>
            <person name="Murat C."/>
            <person name="Sun H."/>
            <person name="Tunlid A."/>
            <person name="Henrissat B."/>
            <person name="Grigoriev I.V."/>
            <person name="Hibbett D.S."/>
            <person name="Martin F."/>
            <person name="Nordberg H.P."/>
            <person name="Cantor M.N."/>
            <person name="Hua S.X."/>
        </authorList>
    </citation>
    <scope>NUCLEOTIDE SEQUENCE [LARGE SCALE GENOMIC DNA]</scope>
    <source>
        <strain evidence="2 3">ATCC 200175</strain>
    </source>
</reference>
<name>A0A0C9T3U7_PAXIN</name>
<dbReference type="EMBL" id="KN819410">
    <property type="protein sequence ID" value="KIJ10305.1"/>
    <property type="molecule type" value="Genomic_DNA"/>
</dbReference>
<dbReference type="GO" id="GO:0005524">
    <property type="term" value="F:ATP binding"/>
    <property type="evidence" value="ECO:0007669"/>
    <property type="project" value="InterPro"/>
</dbReference>
<gene>
    <name evidence="2" type="ORF">PAXINDRAFT_172203</name>
</gene>
<dbReference type="AlphaFoldDB" id="A0A0C9T3U7"/>
<dbReference type="PROSITE" id="PS00108">
    <property type="entry name" value="PROTEIN_KINASE_ST"/>
    <property type="match status" value="1"/>
</dbReference>
<organism evidence="2 3">
    <name type="scientific">Paxillus involutus ATCC 200175</name>
    <dbReference type="NCBI Taxonomy" id="664439"/>
    <lineage>
        <taxon>Eukaryota</taxon>
        <taxon>Fungi</taxon>
        <taxon>Dikarya</taxon>
        <taxon>Basidiomycota</taxon>
        <taxon>Agaricomycotina</taxon>
        <taxon>Agaricomycetes</taxon>
        <taxon>Agaricomycetidae</taxon>
        <taxon>Boletales</taxon>
        <taxon>Paxilineae</taxon>
        <taxon>Paxillaceae</taxon>
        <taxon>Paxillus</taxon>
    </lineage>
</organism>
<dbReference type="PANTHER" id="PTHR23257">
    <property type="entry name" value="SERINE-THREONINE PROTEIN KINASE"/>
    <property type="match status" value="1"/>
</dbReference>
<feature type="domain" description="Protein kinase" evidence="1">
    <location>
        <begin position="199"/>
        <end position="474"/>
    </location>
</feature>
<dbReference type="GO" id="GO:0004672">
    <property type="term" value="F:protein kinase activity"/>
    <property type="evidence" value="ECO:0007669"/>
    <property type="project" value="InterPro"/>
</dbReference>
<accession>A0A0C9T3U7</accession>
<dbReference type="InterPro" id="IPR008271">
    <property type="entry name" value="Ser/Thr_kinase_AS"/>
</dbReference>
<dbReference type="PROSITE" id="PS50011">
    <property type="entry name" value="PROTEIN_KINASE_DOM"/>
    <property type="match status" value="1"/>
</dbReference>
<dbReference type="OrthoDB" id="4062651at2759"/>
<dbReference type="SMART" id="SM00220">
    <property type="entry name" value="S_TKc"/>
    <property type="match status" value="1"/>
</dbReference>
<reference evidence="3" key="2">
    <citation type="submission" date="2015-01" db="EMBL/GenBank/DDBJ databases">
        <title>Evolutionary Origins and Diversification of the Mycorrhizal Mutualists.</title>
        <authorList>
            <consortium name="DOE Joint Genome Institute"/>
            <consortium name="Mycorrhizal Genomics Consortium"/>
            <person name="Kohler A."/>
            <person name="Kuo A."/>
            <person name="Nagy L.G."/>
            <person name="Floudas D."/>
            <person name="Copeland A."/>
            <person name="Barry K.W."/>
            <person name="Cichocki N."/>
            <person name="Veneault-Fourrey C."/>
            <person name="LaButti K."/>
            <person name="Lindquist E.A."/>
            <person name="Lipzen A."/>
            <person name="Lundell T."/>
            <person name="Morin E."/>
            <person name="Murat C."/>
            <person name="Riley R."/>
            <person name="Ohm R."/>
            <person name="Sun H."/>
            <person name="Tunlid A."/>
            <person name="Henrissat B."/>
            <person name="Grigoriev I.V."/>
            <person name="Hibbett D.S."/>
            <person name="Martin F."/>
        </authorList>
    </citation>
    <scope>NUCLEOTIDE SEQUENCE [LARGE SCALE GENOMIC DNA]</scope>
    <source>
        <strain evidence="3">ATCC 200175</strain>
    </source>
</reference>
<dbReference type="InterPro" id="IPR011009">
    <property type="entry name" value="Kinase-like_dom_sf"/>
</dbReference>
<dbReference type="HOGENOM" id="CLU_000288_7_38_1"/>
<dbReference type="InterPro" id="IPR059179">
    <property type="entry name" value="MLKL-like_MCAfunc"/>
</dbReference>
<sequence length="478" mass="54237">MEVPWLAPSVGLLEASPLMSTIDPARHNASALKQLQDRCRGFLEFIRQRGQSTNVYEQKRLVAGAKITLGNIIARMNKWHSKSLFELFVNQIELVAVIKDCHLEIDNSITRLQLIATLDDSAWESEFKANIERDRTRILCYLSDIQNTQSIITMTEGKQSNDIKTIMAIMQHNLLGTANDNTEGLGTNLYCLQKSIGRLLPKMHLQHGEARRVDQHPVKATGPIDIWEGLYLNVQKVAIKSLRTVRCTPQSLQRFKREAEVWNKVWEIDQERHILPIYGFCQTDGSFPYIVTPWAQNGTANTYVTDHPDVDHRALIRGISAGINVLHTMSIVHGDLKGANIVIDAAGNPLLADFGFAKIVEDLGDPMSRGSGLLGTSARWLAPEWFENGKFTPATDVYAFGMTIFELMTHATWSAVRRWRRPATSQLQRPFDEATIERGFDDHLWEVMQKCWDDPDKRPNIIQLVHMLQDQTRMDVEG</sequence>